<dbReference type="CDD" id="cd03884">
    <property type="entry name" value="M20_bAS"/>
    <property type="match status" value="1"/>
</dbReference>
<feature type="domain" description="Peptidase M20 dimerisation" evidence="5">
    <location>
        <begin position="211"/>
        <end position="307"/>
    </location>
</feature>
<dbReference type="InterPro" id="IPR010158">
    <property type="entry name" value="Amidase_Cbmase"/>
</dbReference>
<dbReference type="Pfam" id="PF01546">
    <property type="entry name" value="Peptidase_M20"/>
    <property type="match status" value="1"/>
</dbReference>
<evidence type="ECO:0000259" key="5">
    <source>
        <dbReference type="Pfam" id="PF07687"/>
    </source>
</evidence>
<reference evidence="6 7" key="1">
    <citation type="submission" date="2016-11" db="EMBL/GenBank/DDBJ databases">
        <title>Draft Genome Sequences of Nine Cyanobacterial Strains from Diverse Habitats.</title>
        <authorList>
            <person name="Zhu T."/>
            <person name="Hou S."/>
            <person name="Lu X."/>
            <person name="Hess W.R."/>
        </authorList>
    </citation>
    <scope>NUCLEOTIDE SEQUENCE [LARGE SCALE GENOMIC DNA]</scope>
    <source>
        <strain evidence="6 7">NIES-30</strain>
    </source>
</reference>
<dbReference type="STRING" id="549789.NIES30_05190"/>
<comment type="caution">
    <text evidence="6">The sequence shown here is derived from an EMBL/GenBank/DDBJ whole genome shotgun (WGS) entry which is preliminary data.</text>
</comment>
<dbReference type="PIRSF" id="PIRSF001235">
    <property type="entry name" value="Amidase_carbamoylase"/>
    <property type="match status" value="1"/>
</dbReference>
<dbReference type="GO" id="GO:0046872">
    <property type="term" value="F:metal ion binding"/>
    <property type="evidence" value="ECO:0007669"/>
    <property type="project" value="UniProtKB-KW"/>
</dbReference>
<dbReference type="OrthoDB" id="9808195at2"/>
<dbReference type="RefSeq" id="WP_073607338.1">
    <property type="nucleotide sequence ID" value="NZ_MRCG01000002.1"/>
</dbReference>
<name>A0A1U7J9B2_9CYAN</name>
<evidence type="ECO:0000313" key="7">
    <source>
        <dbReference type="Proteomes" id="UP000185557"/>
    </source>
</evidence>
<dbReference type="InterPro" id="IPR002933">
    <property type="entry name" value="Peptidase_M20"/>
</dbReference>
<dbReference type="SUPFAM" id="SSF53187">
    <property type="entry name" value="Zn-dependent exopeptidases"/>
    <property type="match status" value="1"/>
</dbReference>
<feature type="binding site" evidence="4">
    <location>
        <position position="275"/>
    </location>
    <ligand>
        <name>allantoate</name>
        <dbReference type="ChEBI" id="CHEBI:17536"/>
    </ligand>
</feature>
<gene>
    <name evidence="6" type="ORF">NIES30_05190</name>
</gene>
<dbReference type="PANTHER" id="PTHR32494:SF5">
    <property type="entry name" value="ALLANTOATE AMIDOHYDROLASE"/>
    <property type="match status" value="1"/>
</dbReference>
<comment type="similarity">
    <text evidence="1">Belongs to the peptidase M20 family.</text>
</comment>
<evidence type="ECO:0000256" key="4">
    <source>
        <dbReference type="PIRSR" id="PIRSR001235-2"/>
    </source>
</evidence>
<dbReference type="Gene3D" id="3.30.70.360">
    <property type="match status" value="1"/>
</dbReference>
<dbReference type="NCBIfam" id="TIGR01879">
    <property type="entry name" value="hydantase"/>
    <property type="match status" value="1"/>
</dbReference>
<proteinExistence type="inferred from homology"/>
<feature type="binding site" evidence="3">
    <location>
        <position position="190"/>
    </location>
    <ligand>
        <name>Zn(2+)</name>
        <dbReference type="ChEBI" id="CHEBI:29105"/>
        <label>1</label>
    </ligand>
</feature>
<protein>
    <submittedName>
        <fullName evidence="6">Zn-dependent hydrolase</fullName>
    </submittedName>
</protein>
<dbReference type="InterPro" id="IPR011650">
    <property type="entry name" value="Peptidase_M20_dimer"/>
</dbReference>
<comment type="cofactor">
    <cofactor evidence="3">
        <name>Zn(2+)</name>
        <dbReference type="ChEBI" id="CHEBI:29105"/>
    </cofactor>
    <text evidence="3">Binds 2 Zn(2+) ions per subunit.</text>
</comment>
<feature type="binding site" evidence="3">
    <location>
        <position position="382"/>
    </location>
    <ligand>
        <name>Zn(2+)</name>
        <dbReference type="ChEBI" id="CHEBI:29105"/>
        <label>2</label>
    </ligand>
</feature>
<dbReference type="SUPFAM" id="SSF55031">
    <property type="entry name" value="Bacterial exopeptidase dimerisation domain"/>
    <property type="match status" value="1"/>
</dbReference>
<feature type="binding site" evidence="4">
    <location>
        <position position="215"/>
    </location>
    <ligand>
        <name>allantoate</name>
        <dbReference type="ChEBI" id="CHEBI:17536"/>
    </ligand>
</feature>
<feature type="binding site" evidence="3">
    <location>
        <position position="131"/>
    </location>
    <ligand>
        <name>Zn(2+)</name>
        <dbReference type="ChEBI" id="CHEBI:29105"/>
        <label>2</label>
    </ligand>
</feature>
<keyword evidence="7" id="KW-1185">Reference proteome</keyword>
<dbReference type="InterPro" id="IPR036264">
    <property type="entry name" value="Bact_exopeptidase_dim_dom"/>
</dbReference>
<accession>A0A1U7J9B2</accession>
<dbReference type="PANTHER" id="PTHR32494">
    <property type="entry name" value="ALLANTOATE DEIMINASE-RELATED"/>
    <property type="match status" value="1"/>
</dbReference>
<dbReference type="GO" id="GO:0016813">
    <property type="term" value="F:hydrolase activity, acting on carbon-nitrogen (but not peptide) bonds, in linear amidines"/>
    <property type="evidence" value="ECO:0007669"/>
    <property type="project" value="InterPro"/>
</dbReference>
<evidence type="ECO:0000256" key="1">
    <source>
        <dbReference type="ARBA" id="ARBA00006153"/>
    </source>
</evidence>
<keyword evidence="3" id="KW-0479">Metal-binding</keyword>
<feature type="binding site" evidence="3">
    <location>
        <position position="96"/>
    </location>
    <ligand>
        <name>Zn(2+)</name>
        <dbReference type="ChEBI" id="CHEBI:29105"/>
        <label>1</label>
    </ligand>
</feature>
<evidence type="ECO:0000256" key="2">
    <source>
        <dbReference type="ARBA" id="ARBA00022801"/>
    </source>
</evidence>
<organism evidence="6 7">
    <name type="scientific">Phormidium tenue NIES-30</name>
    <dbReference type="NCBI Taxonomy" id="549789"/>
    <lineage>
        <taxon>Bacteria</taxon>
        <taxon>Bacillati</taxon>
        <taxon>Cyanobacteriota</taxon>
        <taxon>Cyanophyceae</taxon>
        <taxon>Oscillatoriophycideae</taxon>
        <taxon>Oscillatoriales</taxon>
        <taxon>Oscillatoriaceae</taxon>
        <taxon>Phormidium</taxon>
    </lineage>
</organism>
<evidence type="ECO:0000256" key="3">
    <source>
        <dbReference type="PIRSR" id="PIRSR001235-1"/>
    </source>
</evidence>
<feature type="binding site" evidence="3">
    <location>
        <position position="96"/>
    </location>
    <ligand>
        <name>Zn(2+)</name>
        <dbReference type="ChEBI" id="CHEBI:29105"/>
        <label>2</label>
    </ligand>
</feature>
<dbReference type="AlphaFoldDB" id="A0A1U7J9B2"/>
<dbReference type="Pfam" id="PF07687">
    <property type="entry name" value="M20_dimer"/>
    <property type="match status" value="1"/>
</dbReference>
<dbReference type="Gene3D" id="3.40.630.10">
    <property type="entry name" value="Zn peptidases"/>
    <property type="match status" value="1"/>
</dbReference>
<feature type="binding site" evidence="4">
    <location>
        <position position="288"/>
    </location>
    <ligand>
        <name>allantoate</name>
        <dbReference type="ChEBI" id="CHEBI:17536"/>
    </ligand>
</feature>
<dbReference type="NCBIfam" id="NF006771">
    <property type="entry name" value="PRK09290.1-5"/>
    <property type="match status" value="1"/>
</dbReference>
<keyword evidence="3" id="KW-0862">Zinc</keyword>
<keyword evidence="2 6" id="KW-0378">Hydrolase</keyword>
<dbReference type="EMBL" id="MRCG01000002">
    <property type="protein sequence ID" value="OKH50097.1"/>
    <property type="molecule type" value="Genomic_DNA"/>
</dbReference>
<dbReference type="Proteomes" id="UP000185557">
    <property type="component" value="Unassembled WGS sequence"/>
</dbReference>
<feature type="binding site" evidence="3">
    <location>
        <position position="85"/>
    </location>
    <ligand>
        <name>Zn(2+)</name>
        <dbReference type="ChEBI" id="CHEBI:29105"/>
        <label>1</label>
    </ligand>
</feature>
<evidence type="ECO:0000313" key="6">
    <source>
        <dbReference type="EMBL" id="OKH50097.1"/>
    </source>
</evidence>
<sequence>MARLQTLSINGKRLNQSIDDLAQIGQLNNGGICRLAFSSEDFQGRELVRRWMVEAGLSTCIDTAGNLIGRRSGRTNAPAIATGSHIDTVPCGGKFDGNLGVLAGIEVARTLHENNITLDHPFEVIVFADEEDTMVGGRAMAGTASLNAADYHRKDGRPIDECVNAAGGNWDQLSLSQRTRDDICAFVELHVEQGGVLEMAQKQIGVVQGIVGMQRYQIHITGRPNHAGTTPMDQRQDALVAAAQVVLVVNRLGKRPPAQQVATVGALQVWPNADNIVPGQVQCSVDVRDLNQHVINDLIDDLREELRLIAQNTGAQIEIVPQLNVAPSPAADHIQSVIAEVSNNLGLSHMPMPSRAGHDALEMGRFTDMGMIFVPSAGGFSHSEVEYTTPEECVDGANVLLETVLRLDRHYR</sequence>